<name>A0A564YZR3_HYMDI</name>
<protein>
    <recommendedName>
        <fullName evidence="8">FUN14 domain-containing protein</fullName>
    </recommendedName>
</protein>
<evidence type="ECO:0000256" key="2">
    <source>
        <dbReference type="ARBA" id="ARBA00009160"/>
    </source>
</evidence>
<proteinExistence type="inferred from homology"/>
<evidence type="ECO:0000256" key="3">
    <source>
        <dbReference type="ARBA" id="ARBA00022692"/>
    </source>
</evidence>
<dbReference type="Pfam" id="PF04930">
    <property type="entry name" value="FUN14"/>
    <property type="match status" value="1"/>
</dbReference>
<evidence type="ECO:0000313" key="7">
    <source>
        <dbReference type="Proteomes" id="UP000321570"/>
    </source>
</evidence>
<dbReference type="PANTHER" id="PTHR21346">
    <property type="entry name" value="FUN14 DOMAIN CONTAINING"/>
    <property type="match status" value="1"/>
</dbReference>
<evidence type="ECO:0008006" key="8">
    <source>
        <dbReference type="Google" id="ProtNLM"/>
    </source>
</evidence>
<keyword evidence="5" id="KW-0472">Membrane</keyword>
<keyword evidence="7" id="KW-1185">Reference proteome</keyword>
<keyword evidence="3" id="KW-0812">Transmembrane</keyword>
<reference evidence="6 7" key="1">
    <citation type="submission" date="2019-07" db="EMBL/GenBank/DDBJ databases">
        <authorList>
            <person name="Jastrzebski P J."/>
            <person name="Paukszto L."/>
            <person name="Jastrzebski P J."/>
        </authorList>
    </citation>
    <scope>NUCLEOTIDE SEQUENCE [LARGE SCALE GENOMIC DNA]</scope>
    <source>
        <strain evidence="6 7">WMS-il1</strain>
    </source>
</reference>
<dbReference type="InterPro" id="IPR007014">
    <property type="entry name" value="FUN14"/>
</dbReference>
<dbReference type="GO" id="GO:0005741">
    <property type="term" value="C:mitochondrial outer membrane"/>
    <property type="evidence" value="ECO:0007669"/>
    <property type="project" value="UniProtKB-SubCell"/>
</dbReference>
<evidence type="ECO:0000256" key="1">
    <source>
        <dbReference type="ARBA" id="ARBA00004374"/>
    </source>
</evidence>
<dbReference type="PANTHER" id="PTHR21346:SF0">
    <property type="entry name" value="RE45833P"/>
    <property type="match status" value="1"/>
</dbReference>
<evidence type="ECO:0000256" key="5">
    <source>
        <dbReference type="ARBA" id="ARBA00023136"/>
    </source>
</evidence>
<organism evidence="6 7">
    <name type="scientific">Hymenolepis diminuta</name>
    <name type="common">Rat tapeworm</name>
    <dbReference type="NCBI Taxonomy" id="6216"/>
    <lineage>
        <taxon>Eukaryota</taxon>
        <taxon>Metazoa</taxon>
        <taxon>Spiralia</taxon>
        <taxon>Lophotrochozoa</taxon>
        <taxon>Platyhelminthes</taxon>
        <taxon>Cestoda</taxon>
        <taxon>Eucestoda</taxon>
        <taxon>Cyclophyllidea</taxon>
        <taxon>Hymenolepididae</taxon>
        <taxon>Hymenolepis</taxon>
    </lineage>
</organism>
<comment type="similarity">
    <text evidence="2">Belongs to the FUN14 family.</text>
</comment>
<evidence type="ECO:0000313" key="6">
    <source>
        <dbReference type="EMBL" id="VUZ52138.1"/>
    </source>
</evidence>
<keyword evidence="4" id="KW-1133">Transmembrane helix</keyword>
<sequence length="126" mass="13830">MASQQAVDEIAEATDEFLGKIEKKPIGQQILIGAASGLVTGYVLSKIGKSIAFCIGVTAVGAQFFMSRRRTKTDWKKVESDARKALQTVIPTTKQVCRFLSRLGSYKGSKSYKFPSWKSCSNPLTF</sequence>
<dbReference type="EMBL" id="CABIJS010000466">
    <property type="protein sequence ID" value="VUZ52138.1"/>
    <property type="molecule type" value="Genomic_DNA"/>
</dbReference>
<evidence type="ECO:0000256" key="4">
    <source>
        <dbReference type="ARBA" id="ARBA00022989"/>
    </source>
</evidence>
<dbReference type="Proteomes" id="UP000321570">
    <property type="component" value="Unassembled WGS sequence"/>
</dbReference>
<dbReference type="AlphaFoldDB" id="A0A564YZR3"/>
<comment type="subcellular location">
    <subcellularLocation>
        <location evidence="1">Mitochondrion outer membrane</location>
        <topology evidence="1">Multi-pass membrane protein</topology>
    </subcellularLocation>
</comment>
<dbReference type="GO" id="GO:0000422">
    <property type="term" value="P:autophagy of mitochondrion"/>
    <property type="evidence" value="ECO:0007669"/>
    <property type="project" value="TreeGrafter"/>
</dbReference>
<accession>A0A564YZR3</accession>
<gene>
    <name evidence="6" type="ORF">WMSIL1_LOCUS10739</name>
</gene>